<dbReference type="PANTHER" id="PTHR40072:SF1">
    <property type="entry name" value="MOLYBDOPTERIN-GUANINE DINUCLEOTIDE BIOSYNTHESIS ADAPTER PROTEIN"/>
    <property type="match status" value="1"/>
</dbReference>
<dbReference type="Proteomes" id="UP001524383">
    <property type="component" value="Unassembled WGS sequence"/>
</dbReference>
<dbReference type="Gene3D" id="3.40.50.300">
    <property type="entry name" value="P-loop containing nucleotide triphosphate hydrolases"/>
    <property type="match status" value="1"/>
</dbReference>
<sequence>MIVIHIFGRSNTGKTTLVECLCRQLAAKGRVETIKHSGHHPLALEEGKDTTLHFRAGASGTCAIDEEKSILILADQRLTNALDAASDRGAEYCIVEGFKNIPLPGIALGDLEGNYILMRNPTPEEVLLNLSLFPTWYTPKAVLDRLLHDTGPGTYGSLLILHGVTNKALQDVAEVAGRAPGITGSDGRLLNIGFKEAFGEEIGCLALVGKSMRAVTTTLNQCVELLSDAEDDRSY</sequence>
<proteinExistence type="predicted"/>
<keyword evidence="3" id="KW-1185">Reference proteome</keyword>
<dbReference type="InterPro" id="IPR027417">
    <property type="entry name" value="P-loop_NTPase"/>
</dbReference>
<dbReference type="Pfam" id="PF03205">
    <property type="entry name" value="MobB"/>
    <property type="match status" value="1"/>
</dbReference>
<accession>A0ABD4TI71</accession>
<dbReference type="NCBIfam" id="TIGR00176">
    <property type="entry name" value="mobB"/>
    <property type="match status" value="1"/>
</dbReference>
<name>A0ABD4TI71_9EURY</name>
<comment type="caution">
    <text evidence="2">The sequence shown here is derived from an EMBL/GenBank/DDBJ whole genome shotgun (WGS) entry which is preliminary data.</text>
</comment>
<reference evidence="2 3" key="1">
    <citation type="submission" date="2019-08" db="EMBL/GenBank/DDBJ databases">
        <authorList>
            <person name="Chen S.-C."/>
            <person name="Lai M.-C."/>
            <person name="You Y.-T."/>
        </authorList>
    </citation>
    <scope>NUCLEOTIDE SEQUENCE [LARGE SCALE GENOMIC DNA]</scope>
    <source>
        <strain evidence="2 3">P2F9704a</strain>
    </source>
</reference>
<dbReference type="SUPFAM" id="SSF52540">
    <property type="entry name" value="P-loop containing nucleoside triphosphate hydrolases"/>
    <property type="match status" value="1"/>
</dbReference>
<dbReference type="EMBL" id="VOTZ01000012">
    <property type="protein sequence ID" value="MCQ1538639.1"/>
    <property type="molecule type" value="Genomic_DNA"/>
</dbReference>
<protein>
    <submittedName>
        <fullName evidence="2">Molybdopterin-guanine dinucleotide biosynthesis protein B</fullName>
    </submittedName>
</protein>
<dbReference type="PANTHER" id="PTHR40072">
    <property type="entry name" value="MOLYBDOPTERIN-GUANINE DINUCLEOTIDE BIOSYNTHESIS ADAPTER PROTEIN-RELATED"/>
    <property type="match status" value="1"/>
</dbReference>
<gene>
    <name evidence="2" type="primary">mobB</name>
    <name evidence="2" type="ORF">FTO68_06530</name>
</gene>
<evidence type="ECO:0000259" key="1">
    <source>
        <dbReference type="Pfam" id="PF03205"/>
    </source>
</evidence>
<feature type="domain" description="Molybdopterin-guanine dinucleotide biosynthesis protein B (MobB)" evidence="1">
    <location>
        <begin position="3"/>
        <end position="108"/>
    </location>
</feature>
<evidence type="ECO:0000313" key="2">
    <source>
        <dbReference type="EMBL" id="MCQ1538639.1"/>
    </source>
</evidence>
<organism evidence="2 3">
    <name type="scientific">Methanocalculus taiwanensis</name>
    <dbReference type="NCBI Taxonomy" id="106207"/>
    <lineage>
        <taxon>Archaea</taxon>
        <taxon>Methanobacteriati</taxon>
        <taxon>Methanobacteriota</taxon>
        <taxon>Stenosarchaea group</taxon>
        <taxon>Methanomicrobia</taxon>
        <taxon>Methanomicrobiales</taxon>
        <taxon>Methanocalculaceae</taxon>
        <taxon>Methanocalculus</taxon>
    </lineage>
</organism>
<dbReference type="AlphaFoldDB" id="A0ABD4TI71"/>
<dbReference type="InterPro" id="IPR004435">
    <property type="entry name" value="MobB_dom"/>
</dbReference>
<dbReference type="RefSeq" id="WP_255332590.1">
    <property type="nucleotide sequence ID" value="NZ_VOTZ01000012.1"/>
</dbReference>
<dbReference type="InterPro" id="IPR052539">
    <property type="entry name" value="MGD_biosynthesis_adapter"/>
</dbReference>
<evidence type="ECO:0000313" key="3">
    <source>
        <dbReference type="Proteomes" id="UP001524383"/>
    </source>
</evidence>